<evidence type="ECO:0008006" key="4">
    <source>
        <dbReference type="Google" id="ProtNLM"/>
    </source>
</evidence>
<reference evidence="2" key="1">
    <citation type="submission" date="2020-08" db="EMBL/GenBank/DDBJ databases">
        <title>Genome sequencing and assembly of the red palm weevil Rhynchophorus ferrugineus.</title>
        <authorList>
            <person name="Dias G.B."/>
            <person name="Bergman C.M."/>
            <person name="Manee M."/>
        </authorList>
    </citation>
    <scope>NUCLEOTIDE SEQUENCE</scope>
    <source>
        <strain evidence="2">AA-2017</strain>
        <tissue evidence="2">Whole larva</tissue>
    </source>
</reference>
<dbReference type="OrthoDB" id="10560745at2759"/>
<keyword evidence="3" id="KW-1185">Reference proteome</keyword>
<proteinExistence type="predicted"/>
<evidence type="ECO:0000256" key="1">
    <source>
        <dbReference type="SAM" id="Coils"/>
    </source>
</evidence>
<protein>
    <recommendedName>
        <fullName evidence="4">Kinetochore protein Spc24</fullName>
    </recommendedName>
</protein>
<dbReference type="Proteomes" id="UP000625711">
    <property type="component" value="Unassembled WGS sequence"/>
</dbReference>
<evidence type="ECO:0000313" key="3">
    <source>
        <dbReference type="Proteomes" id="UP000625711"/>
    </source>
</evidence>
<keyword evidence="1" id="KW-0175">Coiled coil</keyword>
<sequence length="166" mass="19387">MYESKFNERFSQFEILYDKLLYGVLSDTELHKDANIFKSTQFSNLQHYESVVDKNKLFLEKKENSVTKLEAQKAQKEEELEKLAILAENEEQKITSTKSIQDEISKKKDQILTYKLLTKANFLYTGKKVTGYMASKSPRTFTFDPQETSQEEITEALWKLTIEDSS</sequence>
<name>A0A834IFM8_RHYFE</name>
<accession>A0A834IFM8</accession>
<dbReference type="AlphaFoldDB" id="A0A834IFM8"/>
<gene>
    <name evidence="2" type="ORF">GWI33_006078</name>
</gene>
<organism evidence="2 3">
    <name type="scientific">Rhynchophorus ferrugineus</name>
    <name type="common">Red palm weevil</name>
    <name type="synonym">Curculio ferrugineus</name>
    <dbReference type="NCBI Taxonomy" id="354439"/>
    <lineage>
        <taxon>Eukaryota</taxon>
        <taxon>Metazoa</taxon>
        <taxon>Ecdysozoa</taxon>
        <taxon>Arthropoda</taxon>
        <taxon>Hexapoda</taxon>
        <taxon>Insecta</taxon>
        <taxon>Pterygota</taxon>
        <taxon>Neoptera</taxon>
        <taxon>Endopterygota</taxon>
        <taxon>Coleoptera</taxon>
        <taxon>Polyphaga</taxon>
        <taxon>Cucujiformia</taxon>
        <taxon>Curculionidae</taxon>
        <taxon>Dryophthorinae</taxon>
        <taxon>Rhynchophorus</taxon>
    </lineage>
</organism>
<dbReference type="EMBL" id="JAACXV010000301">
    <property type="protein sequence ID" value="KAF7280412.1"/>
    <property type="molecule type" value="Genomic_DNA"/>
</dbReference>
<feature type="coiled-coil region" evidence="1">
    <location>
        <begin position="59"/>
        <end position="93"/>
    </location>
</feature>
<comment type="caution">
    <text evidence="2">The sequence shown here is derived from an EMBL/GenBank/DDBJ whole genome shotgun (WGS) entry which is preliminary data.</text>
</comment>
<evidence type="ECO:0000313" key="2">
    <source>
        <dbReference type="EMBL" id="KAF7280412.1"/>
    </source>
</evidence>